<evidence type="ECO:0000313" key="2">
    <source>
        <dbReference type="Proteomes" id="UP000247772"/>
    </source>
</evidence>
<evidence type="ECO:0000313" key="1">
    <source>
        <dbReference type="EMBL" id="PYE13205.1"/>
    </source>
</evidence>
<proteinExistence type="predicted"/>
<comment type="caution">
    <text evidence="1">The sequence shown here is derived from an EMBL/GenBank/DDBJ whole genome shotgun (WGS) entry which is preliminary data.</text>
</comment>
<name>A0A2V4U0N3_9BURK</name>
<dbReference type="Proteomes" id="UP000247772">
    <property type="component" value="Unassembled WGS sequence"/>
</dbReference>
<reference evidence="1 2" key="1">
    <citation type="submission" date="2018-06" db="EMBL/GenBank/DDBJ databases">
        <title>Genomic Encyclopedia of Type Strains, Phase IV (KMG-V): Genome sequencing to study the core and pangenomes of soil and plant-associated prokaryotes.</title>
        <authorList>
            <person name="Whitman W."/>
        </authorList>
    </citation>
    <scope>NUCLEOTIDE SEQUENCE [LARGE SCALE GENOMIC DNA]</scope>
    <source>
        <strain evidence="1 2">SRCL-318</strain>
    </source>
</reference>
<dbReference type="InterPro" id="IPR036873">
    <property type="entry name" value="Rhodanese-like_dom_sf"/>
</dbReference>
<dbReference type="SUPFAM" id="SSF52821">
    <property type="entry name" value="Rhodanese/Cell cycle control phosphatase"/>
    <property type="match status" value="1"/>
</dbReference>
<evidence type="ECO:0008006" key="3">
    <source>
        <dbReference type="Google" id="ProtNLM"/>
    </source>
</evidence>
<accession>A0A2V4U0N3</accession>
<dbReference type="EMBL" id="QJSQ01000048">
    <property type="protein sequence ID" value="PYE13205.1"/>
    <property type="molecule type" value="Genomic_DNA"/>
</dbReference>
<organism evidence="1 2">
    <name type="scientific">Paraburkholderia silvatlantica</name>
    <dbReference type="NCBI Taxonomy" id="321895"/>
    <lineage>
        <taxon>Bacteria</taxon>
        <taxon>Pseudomonadati</taxon>
        <taxon>Pseudomonadota</taxon>
        <taxon>Betaproteobacteria</taxon>
        <taxon>Burkholderiales</taxon>
        <taxon>Burkholderiaceae</taxon>
        <taxon>Paraburkholderia</taxon>
    </lineage>
</organism>
<sequence length="31" mass="3605">MTDTISAATLKRWLHDGHEIALFDVREHGQR</sequence>
<dbReference type="AlphaFoldDB" id="A0A2V4U0N3"/>
<gene>
    <name evidence="1" type="ORF">C7410_14820</name>
</gene>
<protein>
    <recommendedName>
        <fullName evidence="3">Sulfurtransferase</fullName>
    </recommendedName>
</protein>